<accession>A0A6V6YYZ2</accession>
<name>A0A6V6YYZ2_9FLAO</name>
<reference evidence="1 2" key="1">
    <citation type="submission" date="2020-06" db="EMBL/GenBank/DDBJ databases">
        <authorList>
            <person name="Criscuolo A."/>
        </authorList>
    </citation>
    <scope>NUCLEOTIDE SEQUENCE [LARGE SCALE GENOMIC DNA]</scope>
    <source>
        <strain evidence="2">CIP 111411</strain>
    </source>
</reference>
<gene>
    <name evidence="1" type="ORF">FLAT13_02328</name>
</gene>
<keyword evidence="2" id="KW-1185">Reference proteome</keyword>
<comment type="caution">
    <text evidence="1">The sequence shown here is derived from an EMBL/GenBank/DDBJ whole genome shotgun (WGS) entry which is preliminary data.</text>
</comment>
<proteinExistence type="predicted"/>
<organism evidence="1 2">
    <name type="scientific">Flavobacterium salmonis</name>
    <dbReference type="NCBI Taxonomy" id="2654844"/>
    <lineage>
        <taxon>Bacteria</taxon>
        <taxon>Pseudomonadati</taxon>
        <taxon>Bacteroidota</taxon>
        <taxon>Flavobacteriia</taxon>
        <taxon>Flavobacteriales</taxon>
        <taxon>Flavobacteriaceae</taxon>
        <taxon>Flavobacterium</taxon>
    </lineage>
</organism>
<dbReference type="Proteomes" id="UP000530060">
    <property type="component" value="Unassembled WGS sequence"/>
</dbReference>
<dbReference type="AlphaFoldDB" id="A0A6V6YYZ2"/>
<dbReference type="EMBL" id="CAIJDP010000068">
    <property type="protein sequence ID" value="CAD0004539.1"/>
    <property type="molecule type" value="Genomic_DNA"/>
</dbReference>
<sequence length="53" mass="6356">MLDIIVKWIAESQNSFELYRLLYELNEKFEYGHEQYDQSTLNVANAMLKLSQK</sequence>
<evidence type="ECO:0000313" key="1">
    <source>
        <dbReference type="EMBL" id="CAD0004539.1"/>
    </source>
</evidence>
<evidence type="ECO:0000313" key="2">
    <source>
        <dbReference type="Proteomes" id="UP000530060"/>
    </source>
</evidence>
<protein>
    <submittedName>
        <fullName evidence="1">Uncharacterized protein</fullName>
    </submittedName>
</protein>